<protein>
    <submittedName>
        <fullName evidence="2">Uncharacterized protein</fullName>
    </submittedName>
</protein>
<dbReference type="AlphaFoldDB" id="A0A8J3Q9K1"/>
<dbReference type="EMBL" id="BONY01000020">
    <property type="protein sequence ID" value="GIH05555.1"/>
    <property type="molecule type" value="Genomic_DNA"/>
</dbReference>
<proteinExistence type="predicted"/>
<accession>A0A8J3Q9K1</accession>
<dbReference type="Proteomes" id="UP000612899">
    <property type="component" value="Unassembled WGS sequence"/>
</dbReference>
<evidence type="ECO:0000313" key="3">
    <source>
        <dbReference type="Proteomes" id="UP000612899"/>
    </source>
</evidence>
<dbReference type="RefSeq" id="WP_203909406.1">
    <property type="nucleotide sequence ID" value="NZ_BONY01000020.1"/>
</dbReference>
<keyword evidence="1" id="KW-0732">Signal</keyword>
<evidence type="ECO:0000313" key="2">
    <source>
        <dbReference type="EMBL" id="GIH05555.1"/>
    </source>
</evidence>
<comment type="caution">
    <text evidence="2">The sequence shown here is derived from an EMBL/GenBank/DDBJ whole genome shotgun (WGS) entry which is preliminary data.</text>
</comment>
<reference evidence="2" key="1">
    <citation type="submission" date="2021-01" db="EMBL/GenBank/DDBJ databases">
        <title>Whole genome shotgun sequence of Rhizocola hellebori NBRC 109834.</title>
        <authorList>
            <person name="Komaki H."/>
            <person name="Tamura T."/>
        </authorList>
    </citation>
    <scope>NUCLEOTIDE SEQUENCE</scope>
    <source>
        <strain evidence="2">NBRC 109834</strain>
    </source>
</reference>
<organism evidence="2 3">
    <name type="scientific">Rhizocola hellebori</name>
    <dbReference type="NCBI Taxonomy" id="1392758"/>
    <lineage>
        <taxon>Bacteria</taxon>
        <taxon>Bacillati</taxon>
        <taxon>Actinomycetota</taxon>
        <taxon>Actinomycetes</taxon>
        <taxon>Micromonosporales</taxon>
        <taxon>Micromonosporaceae</taxon>
        <taxon>Rhizocola</taxon>
    </lineage>
</organism>
<gene>
    <name evidence="2" type="ORF">Rhe02_36220</name>
</gene>
<sequence>MRRMAHRLTALGVVSGLALAMPAAAVARTGEPLAGSGECVVQQTDLRGRVTGTTVEREGAVYGQFRCAGGQWVFTWAPFGRDDIVTASEIQVDPTGTVLARRLTGPALSRDLTMADMAAIAEATTGSGRAVVERAVVVADDGRQRTPAEIEALLAGRDTTGARVLDVIDRPDAAMSTNDLVGGAGGTPGSTVVYFSIWGAIKGFFQWIADKLNDLGSWLKEHCDIGPSWDGQSIEVTCQI</sequence>
<evidence type="ECO:0000256" key="1">
    <source>
        <dbReference type="SAM" id="SignalP"/>
    </source>
</evidence>
<name>A0A8J3Q9K1_9ACTN</name>
<feature type="signal peptide" evidence="1">
    <location>
        <begin position="1"/>
        <end position="20"/>
    </location>
</feature>
<feature type="chain" id="PRO_5038518271" evidence="1">
    <location>
        <begin position="21"/>
        <end position="240"/>
    </location>
</feature>
<keyword evidence="3" id="KW-1185">Reference proteome</keyword>